<reference evidence="3 4" key="1">
    <citation type="journal article" date="2023" name="BMC Biotechnol.">
        <title>Vitis rotundifolia cv Carlos genome sequencing.</title>
        <authorList>
            <person name="Huff M."/>
            <person name="Hulse-Kemp A."/>
            <person name="Scheffler B."/>
            <person name="Youngblood R."/>
            <person name="Simpson S."/>
            <person name="Babiker E."/>
            <person name="Staton M."/>
        </authorList>
    </citation>
    <scope>NUCLEOTIDE SEQUENCE [LARGE SCALE GENOMIC DNA]</scope>
    <source>
        <tissue evidence="3">Leaf</tissue>
    </source>
</reference>
<protein>
    <recommendedName>
        <fullName evidence="2">DUF7890 domain-containing protein</fullName>
    </recommendedName>
</protein>
<dbReference type="InterPro" id="IPR057212">
    <property type="entry name" value="DUF7890"/>
</dbReference>
<dbReference type="EMBL" id="JARBHA010000002">
    <property type="protein sequence ID" value="KAJ9706179.1"/>
    <property type="molecule type" value="Genomic_DNA"/>
</dbReference>
<name>A0AA39E3W1_VITRO</name>
<feature type="region of interest" description="Disordered" evidence="1">
    <location>
        <begin position="34"/>
        <end position="55"/>
    </location>
</feature>
<feature type="domain" description="DUF7890" evidence="2">
    <location>
        <begin position="54"/>
        <end position="99"/>
    </location>
</feature>
<keyword evidence="4" id="KW-1185">Reference proteome</keyword>
<sequence>MWGVFDKAVEFVRSSSDKSNLVFRDELSKTPLIRREEEMEERKKKKNGEGRGAAMRVKILMTREEAERLLSKCKDGGRLEFKDVVDEMMTIPANRVSVVNPETCRHDEVLKSIPEEC</sequence>
<evidence type="ECO:0000313" key="4">
    <source>
        <dbReference type="Proteomes" id="UP001168098"/>
    </source>
</evidence>
<dbReference type="Proteomes" id="UP001168098">
    <property type="component" value="Unassembled WGS sequence"/>
</dbReference>
<organism evidence="3 4">
    <name type="scientific">Vitis rotundifolia</name>
    <name type="common">Muscadine grape</name>
    <dbReference type="NCBI Taxonomy" id="103349"/>
    <lineage>
        <taxon>Eukaryota</taxon>
        <taxon>Viridiplantae</taxon>
        <taxon>Streptophyta</taxon>
        <taxon>Embryophyta</taxon>
        <taxon>Tracheophyta</taxon>
        <taxon>Spermatophyta</taxon>
        <taxon>Magnoliopsida</taxon>
        <taxon>eudicotyledons</taxon>
        <taxon>Gunneridae</taxon>
        <taxon>Pentapetalae</taxon>
        <taxon>rosids</taxon>
        <taxon>Vitales</taxon>
        <taxon>Vitaceae</taxon>
        <taxon>Viteae</taxon>
        <taxon>Vitis</taxon>
    </lineage>
</organism>
<dbReference type="PANTHER" id="PTHR36782">
    <property type="entry name" value="BNAC03G62080D PROTEIN"/>
    <property type="match status" value="1"/>
</dbReference>
<dbReference type="Pfam" id="PF25418">
    <property type="entry name" value="DUF7890"/>
    <property type="match status" value="1"/>
</dbReference>
<evidence type="ECO:0000259" key="2">
    <source>
        <dbReference type="Pfam" id="PF25418"/>
    </source>
</evidence>
<evidence type="ECO:0000256" key="1">
    <source>
        <dbReference type="SAM" id="MobiDB-lite"/>
    </source>
</evidence>
<dbReference type="AlphaFoldDB" id="A0AA39E3W1"/>
<dbReference type="PANTHER" id="PTHR36782:SF1">
    <property type="entry name" value="CALCIUM UNIPORTER PROTEIN"/>
    <property type="match status" value="1"/>
</dbReference>
<comment type="caution">
    <text evidence="3">The sequence shown here is derived from an EMBL/GenBank/DDBJ whole genome shotgun (WGS) entry which is preliminary data.</text>
</comment>
<proteinExistence type="predicted"/>
<gene>
    <name evidence="3" type="ORF">PVL29_001638</name>
</gene>
<evidence type="ECO:0000313" key="3">
    <source>
        <dbReference type="EMBL" id="KAJ9706179.1"/>
    </source>
</evidence>
<accession>A0AA39E3W1</accession>